<dbReference type="Gene3D" id="3.40.50.12780">
    <property type="entry name" value="N-terminal domain of ligase-like"/>
    <property type="match status" value="1"/>
</dbReference>
<gene>
    <name evidence="5" type="ORF">MWN34_15450</name>
</gene>
<dbReference type="PANTHER" id="PTHR43347:SF3">
    <property type="entry name" value="ACYL-COA SYNTHETASE SHORT-CHAIN FAMILY MEMBER 3, MITOCHONDRIAL"/>
    <property type="match status" value="1"/>
</dbReference>
<evidence type="ECO:0000259" key="3">
    <source>
        <dbReference type="Pfam" id="PF13193"/>
    </source>
</evidence>
<keyword evidence="6" id="KW-1185">Reference proteome</keyword>
<reference evidence="5 6" key="1">
    <citation type="submission" date="2022-04" db="EMBL/GenBank/DDBJ databases">
        <authorList>
            <person name="Grouzdev D.S."/>
            <person name="Pantiukh K.S."/>
            <person name="Krutkina M.S."/>
        </authorList>
    </citation>
    <scope>NUCLEOTIDE SEQUENCE [LARGE SCALE GENOMIC DNA]</scope>
    <source>
        <strain evidence="5 6">6x-1</strain>
    </source>
</reference>
<feature type="domain" description="Acetyl-coenzyme A synthetase N-terminal" evidence="4">
    <location>
        <begin position="9"/>
        <end position="63"/>
    </location>
</feature>
<dbReference type="InterPro" id="IPR020845">
    <property type="entry name" value="AMP-binding_CS"/>
</dbReference>
<dbReference type="SUPFAM" id="SSF56801">
    <property type="entry name" value="Acetyl-CoA synthetase-like"/>
    <property type="match status" value="1"/>
</dbReference>
<dbReference type="Proteomes" id="UP001203284">
    <property type="component" value="Unassembled WGS sequence"/>
</dbReference>
<dbReference type="RefSeq" id="WP_247030204.1">
    <property type="nucleotide sequence ID" value="NZ_JALKCH010000010.1"/>
</dbReference>
<protein>
    <submittedName>
        <fullName evidence="5">Propionyl-CoA synthetase</fullName>
    </submittedName>
</protein>
<evidence type="ECO:0000313" key="6">
    <source>
        <dbReference type="Proteomes" id="UP001203284"/>
    </source>
</evidence>
<dbReference type="PROSITE" id="PS00455">
    <property type="entry name" value="AMP_BINDING"/>
    <property type="match status" value="1"/>
</dbReference>
<dbReference type="EMBL" id="JALKCH010000010">
    <property type="protein sequence ID" value="MCK0198309.1"/>
    <property type="molecule type" value="Genomic_DNA"/>
</dbReference>
<dbReference type="InterPro" id="IPR032387">
    <property type="entry name" value="ACAS_N"/>
</dbReference>
<dbReference type="Gene3D" id="3.30.300.30">
    <property type="match status" value="1"/>
</dbReference>
<sequence length="644" mass="69296">MTNAAEAAYRAVHARSLADPAGFWSQAARAIEWIAEPRMVFEGTLGAYGRWFVGGILNACHNAVDRHVDAGRGQQAAILYDSPVTGTKRRVTYSELLGEVRTLAGTLRDMGVEKGDRVVIYMPMVPEAVFAMLACARIGAIHSVVFGGFAAAELAARIDDAAPKVVLAASCGIEPNRVVPYKPLLDQALKLAKHKPQRCLILQRPQLPGELMPGRDLDWAAARDHAYAGSRGVECAPVGATEPLYILYTSGTTGRPKGVVRDTGGYLVALAWSMEALYAMKPGEVFWSASDIGWVVGHSYIVYAPLLAGCTTVLYEGKPVGTPDAGAFWRVIDEYKVRVLFTAPTALRAVKKEDPAGLLRAPYDLSSLRALFLAGERADPDTVRWVEGQLGIPVVDHWWQTETGWAIAGNPLGIGKLDVEPGSTGVPMPGYNVEVLDEAGHPVPAGHIGSVAIKLPLPPGCLPTLWQQPDRFRETYLEEFPGYYKTADAGVFDEKGRLSIMGRTDDIINVAGHRISTGEIEEVLAGVPEVAECAVIGVHDAIKGEVPCGFLVLKSGVSAAPEEVERAAVAQVREQIGPVAAFRLALVVGRLPKTRSGKILRGTMKKIADHDDWTRPATIEDPAVLEEIEATLKARRTVDGEKVA</sequence>
<dbReference type="InterPro" id="IPR042099">
    <property type="entry name" value="ANL_N_sf"/>
</dbReference>
<evidence type="ECO:0000256" key="1">
    <source>
        <dbReference type="ARBA" id="ARBA00006432"/>
    </source>
</evidence>
<feature type="domain" description="AMP-binding enzyme C-terminal" evidence="3">
    <location>
        <begin position="519"/>
        <end position="598"/>
    </location>
</feature>
<dbReference type="InterPro" id="IPR045851">
    <property type="entry name" value="AMP-bd_C_sf"/>
</dbReference>
<dbReference type="Pfam" id="PF00501">
    <property type="entry name" value="AMP-binding"/>
    <property type="match status" value="1"/>
</dbReference>
<evidence type="ECO:0000259" key="4">
    <source>
        <dbReference type="Pfam" id="PF16177"/>
    </source>
</evidence>
<dbReference type="InterPro" id="IPR000873">
    <property type="entry name" value="AMP-dep_synth/lig_dom"/>
</dbReference>
<comment type="caution">
    <text evidence="5">The sequence shown here is derived from an EMBL/GenBank/DDBJ whole genome shotgun (WGS) entry which is preliminary data.</text>
</comment>
<comment type="similarity">
    <text evidence="1">Belongs to the ATP-dependent AMP-binding enzyme family.</text>
</comment>
<feature type="domain" description="AMP-dependent synthetase/ligase" evidence="2">
    <location>
        <begin position="75"/>
        <end position="454"/>
    </location>
</feature>
<accession>A0ABT0DEL4</accession>
<dbReference type="InterPro" id="IPR025110">
    <property type="entry name" value="AMP-bd_C"/>
</dbReference>
<dbReference type="PANTHER" id="PTHR43347">
    <property type="entry name" value="ACYL-COA SYNTHETASE"/>
    <property type="match status" value="1"/>
</dbReference>
<proteinExistence type="inferred from homology"/>
<dbReference type="Pfam" id="PF13193">
    <property type="entry name" value="AMP-binding_C"/>
    <property type="match status" value="1"/>
</dbReference>
<evidence type="ECO:0000313" key="5">
    <source>
        <dbReference type="EMBL" id="MCK0198309.1"/>
    </source>
</evidence>
<dbReference type="Pfam" id="PF16177">
    <property type="entry name" value="ACAS_N"/>
    <property type="match status" value="1"/>
</dbReference>
<dbReference type="CDD" id="cd05967">
    <property type="entry name" value="PrpE"/>
    <property type="match status" value="1"/>
</dbReference>
<evidence type="ECO:0000259" key="2">
    <source>
        <dbReference type="Pfam" id="PF00501"/>
    </source>
</evidence>
<name>A0ABT0DEL4_9HYPH</name>
<organism evidence="5 6">
    <name type="scientific">Ancylobacter crimeensis</name>
    <dbReference type="NCBI Taxonomy" id="2579147"/>
    <lineage>
        <taxon>Bacteria</taxon>
        <taxon>Pseudomonadati</taxon>
        <taxon>Pseudomonadota</taxon>
        <taxon>Alphaproteobacteria</taxon>
        <taxon>Hyphomicrobiales</taxon>
        <taxon>Xanthobacteraceae</taxon>
        <taxon>Ancylobacter</taxon>
    </lineage>
</organism>